<organism evidence="1 3">
    <name type="scientific">Citrobacter werkmanii</name>
    <dbReference type="NCBI Taxonomy" id="67827"/>
    <lineage>
        <taxon>Bacteria</taxon>
        <taxon>Pseudomonadati</taxon>
        <taxon>Pseudomonadota</taxon>
        <taxon>Gammaproteobacteria</taxon>
        <taxon>Enterobacterales</taxon>
        <taxon>Enterobacteriaceae</taxon>
        <taxon>Citrobacter</taxon>
        <taxon>Citrobacter freundii complex</taxon>
    </lineage>
</organism>
<comment type="caution">
    <text evidence="1">The sequence shown here is derived from an EMBL/GenBank/DDBJ whole genome shotgun (WGS) entry which is preliminary data.</text>
</comment>
<evidence type="ECO:0000313" key="1">
    <source>
        <dbReference type="EMBL" id="CAB5527559.1"/>
    </source>
</evidence>
<gene>
    <name evidence="1" type="ORF">GHA_00961</name>
    <name evidence="2" type="ORF">TML_03917</name>
</gene>
<dbReference type="GeneID" id="69485477"/>
<dbReference type="EMBL" id="CAHPQX010000003">
    <property type="protein sequence ID" value="CAB5527559.1"/>
    <property type="molecule type" value="Genomic_DNA"/>
</dbReference>
<sequence length="82" mass="9350">MNRELLKQKLEIETEWIRLSETADNLSISFRGILEIGESSSAPDNSTPLLRLENEMATIAVDSMSWVRVPADRQEKVTVYIL</sequence>
<evidence type="ECO:0000313" key="2">
    <source>
        <dbReference type="EMBL" id="CAC9226767.1"/>
    </source>
</evidence>
<dbReference type="Proteomes" id="UP000834503">
    <property type="component" value="Unassembled WGS sequence"/>
</dbReference>
<protein>
    <submittedName>
        <fullName evidence="1">Uncharacterized protein</fullName>
    </submittedName>
</protein>
<dbReference type="EMBL" id="CAIIUA010000001">
    <property type="protein sequence ID" value="CAC9226767.1"/>
    <property type="molecule type" value="Genomic_DNA"/>
</dbReference>
<proteinExistence type="predicted"/>
<reference evidence="1" key="1">
    <citation type="submission" date="2020-05" db="EMBL/GenBank/DDBJ databases">
        <authorList>
            <person name="Delgado-Blas J."/>
        </authorList>
    </citation>
    <scope>NUCLEOTIDE SEQUENCE</scope>
    <source>
        <strain evidence="1">BB1459</strain>
        <strain evidence="2">BB1480</strain>
    </source>
</reference>
<accession>A0A9N8GSW5</accession>
<dbReference type="AlphaFoldDB" id="A0A9N8GSW5"/>
<dbReference type="Proteomes" id="UP000837205">
    <property type="component" value="Unassembled WGS sequence"/>
</dbReference>
<evidence type="ECO:0000313" key="3">
    <source>
        <dbReference type="Proteomes" id="UP000834503"/>
    </source>
</evidence>
<keyword evidence="4" id="KW-1185">Reference proteome</keyword>
<evidence type="ECO:0000313" key="4">
    <source>
        <dbReference type="Proteomes" id="UP000837205"/>
    </source>
</evidence>
<dbReference type="RefSeq" id="WP_069323896.1">
    <property type="nucleotide sequence ID" value="NZ_CAHPQT010000003.1"/>
</dbReference>
<name>A0A9N8GSW5_9ENTR</name>